<gene>
    <name evidence="4" type="ORF">KSF_025370</name>
</gene>
<feature type="domain" description="HTH deoR-type" evidence="3">
    <location>
        <begin position="2"/>
        <end position="60"/>
    </location>
</feature>
<dbReference type="Proteomes" id="UP000597444">
    <property type="component" value="Unassembled WGS sequence"/>
</dbReference>
<accession>A0A8J3IBR8</accession>
<dbReference type="Gene3D" id="1.10.10.10">
    <property type="entry name" value="Winged helix-like DNA-binding domain superfamily/Winged helix DNA-binding domain"/>
    <property type="match status" value="1"/>
</dbReference>
<dbReference type="PIRSF" id="PIRSF016838">
    <property type="entry name" value="PafC"/>
    <property type="match status" value="1"/>
</dbReference>
<proteinExistence type="predicted"/>
<dbReference type="SUPFAM" id="SSF46785">
    <property type="entry name" value="Winged helix' DNA-binding domain"/>
    <property type="match status" value="1"/>
</dbReference>
<dbReference type="InterPro" id="IPR036390">
    <property type="entry name" value="WH_DNA-bd_sf"/>
</dbReference>
<dbReference type="InterPro" id="IPR057727">
    <property type="entry name" value="WCX_dom"/>
</dbReference>
<dbReference type="InterPro" id="IPR051534">
    <property type="entry name" value="CBASS_pafABC_assoc_protein"/>
</dbReference>
<dbReference type="PANTHER" id="PTHR34580:SF1">
    <property type="entry name" value="PROTEIN PAFC"/>
    <property type="match status" value="1"/>
</dbReference>
<evidence type="ECO:0000256" key="1">
    <source>
        <dbReference type="ARBA" id="ARBA00023015"/>
    </source>
</evidence>
<dbReference type="InterPro" id="IPR036388">
    <property type="entry name" value="WH-like_DNA-bd_sf"/>
</dbReference>
<dbReference type="PROSITE" id="PS51000">
    <property type="entry name" value="HTH_DEOR_2"/>
    <property type="match status" value="1"/>
</dbReference>
<dbReference type="InterPro" id="IPR001034">
    <property type="entry name" value="DeoR_HTH"/>
</dbReference>
<dbReference type="InterPro" id="IPR013196">
    <property type="entry name" value="HTH_11"/>
</dbReference>
<protein>
    <submittedName>
        <fullName evidence="4">Transcriptional regulator</fullName>
    </submittedName>
</protein>
<dbReference type="Pfam" id="PF13280">
    <property type="entry name" value="WYL"/>
    <property type="match status" value="1"/>
</dbReference>
<dbReference type="Pfam" id="PF08279">
    <property type="entry name" value="HTH_11"/>
    <property type="match status" value="1"/>
</dbReference>
<dbReference type="EMBL" id="BNJK01000001">
    <property type="protein sequence ID" value="GHO92489.1"/>
    <property type="molecule type" value="Genomic_DNA"/>
</dbReference>
<dbReference type="InterPro" id="IPR026881">
    <property type="entry name" value="WYL_dom"/>
</dbReference>
<evidence type="ECO:0000313" key="4">
    <source>
        <dbReference type="EMBL" id="GHO92489.1"/>
    </source>
</evidence>
<dbReference type="Pfam" id="PF25583">
    <property type="entry name" value="WCX"/>
    <property type="match status" value="1"/>
</dbReference>
<evidence type="ECO:0000313" key="5">
    <source>
        <dbReference type="Proteomes" id="UP000597444"/>
    </source>
</evidence>
<dbReference type="InterPro" id="IPR028349">
    <property type="entry name" value="PafC-like"/>
</dbReference>
<dbReference type="GO" id="GO:0003700">
    <property type="term" value="F:DNA-binding transcription factor activity"/>
    <property type="evidence" value="ECO:0007669"/>
    <property type="project" value="InterPro"/>
</dbReference>
<keyword evidence="1" id="KW-0805">Transcription regulation</keyword>
<sequence>MRADRLLSIMLLLQVHRRITARTLAQRLEVSERTIQRDMEALSVSGIPIISERGSGGGWGLLEEYRTNLTGLSESEVQALFLTRPNRLLSDLGLSQASEAAFIKLLAALPSMSRHNAEYARQRFYIDATGWRTPEEALPCLSVLQGAVWQESRLLFSYQRDAKQVERLVNPLGLVAKGSTWYLVAQIEGDIRTYRVSRIREARILPESFERPVDFDLATFWEQSTVAFKSNLPSYFVTLRALPELVPFLRNAGYYSHVEQIGEEDEEGWVKVFMRFDVESAALACLSGFGADVEVLEPEELREKIIDQARRMLAFYEQRSERREAMVERP</sequence>
<keyword evidence="5" id="KW-1185">Reference proteome</keyword>
<organism evidence="4 5">
    <name type="scientific">Reticulibacter mediterranei</name>
    <dbReference type="NCBI Taxonomy" id="2778369"/>
    <lineage>
        <taxon>Bacteria</taxon>
        <taxon>Bacillati</taxon>
        <taxon>Chloroflexota</taxon>
        <taxon>Ktedonobacteria</taxon>
        <taxon>Ktedonobacterales</taxon>
        <taxon>Reticulibacteraceae</taxon>
        <taxon>Reticulibacter</taxon>
    </lineage>
</organism>
<evidence type="ECO:0000259" key="3">
    <source>
        <dbReference type="PROSITE" id="PS51000"/>
    </source>
</evidence>
<keyword evidence="2" id="KW-0804">Transcription</keyword>
<evidence type="ECO:0000256" key="2">
    <source>
        <dbReference type="ARBA" id="ARBA00023163"/>
    </source>
</evidence>
<name>A0A8J3IBR8_9CHLR</name>
<dbReference type="PROSITE" id="PS52050">
    <property type="entry name" value="WYL"/>
    <property type="match status" value="1"/>
</dbReference>
<comment type="caution">
    <text evidence="4">The sequence shown here is derived from an EMBL/GenBank/DDBJ whole genome shotgun (WGS) entry which is preliminary data.</text>
</comment>
<reference evidence="4" key="1">
    <citation type="submission" date="2020-10" db="EMBL/GenBank/DDBJ databases">
        <title>Taxonomic study of unclassified bacteria belonging to the class Ktedonobacteria.</title>
        <authorList>
            <person name="Yabe S."/>
            <person name="Wang C.M."/>
            <person name="Zheng Y."/>
            <person name="Sakai Y."/>
            <person name="Cavaletti L."/>
            <person name="Monciardini P."/>
            <person name="Donadio S."/>
        </authorList>
    </citation>
    <scope>NUCLEOTIDE SEQUENCE</scope>
    <source>
        <strain evidence="4">ID150040</strain>
    </source>
</reference>
<dbReference type="RefSeq" id="WP_220203317.1">
    <property type="nucleotide sequence ID" value="NZ_BNJK01000001.1"/>
</dbReference>
<dbReference type="AlphaFoldDB" id="A0A8J3IBR8"/>
<dbReference type="PANTHER" id="PTHR34580">
    <property type="match status" value="1"/>
</dbReference>